<keyword evidence="4" id="KW-1185">Reference proteome</keyword>
<dbReference type="Gene3D" id="1.20.1160.11">
    <property type="entry name" value="Paired amphipathic helix"/>
    <property type="match status" value="1"/>
</dbReference>
<dbReference type="SUPFAM" id="SSF47762">
    <property type="entry name" value="PAH2 domain"/>
    <property type="match status" value="2"/>
</dbReference>
<organism evidence="3 4">
    <name type="scientific">Riccia fluitans</name>
    <dbReference type="NCBI Taxonomy" id="41844"/>
    <lineage>
        <taxon>Eukaryota</taxon>
        <taxon>Viridiplantae</taxon>
        <taxon>Streptophyta</taxon>
        <taxon>Embryophyta</taxon>
        <taxon>Marchantiophyta</taxon>
        <taxon>Marchantiopsida</taxon>
        <taxon>Marchantiidae</taxon>
        <taxon>Marchantiales</taxon>
        <taxon>Ricciaceae</taxon>
        <taxon>Riccia</taxon>
    </lineage>
</organism>
<comment type="caution">
    <text evidence="3">The sequence shown here is derived from an EMBL/GenBank/DDBJ whole genome shotgun (WGS) entry which is preliminary data.</text>
</comment>
<comment type="subcellular location">
    <subcellularLocation>
        <location evidence="1">Nucleus</location>
    </subcellularLocation>
</comment>
<reference evidence="3 4" key="1">
    <citation type="submission" date="2024-09" db="EMBL/GenBank/DDBJ databases">
        <title>Chromosome-scale assembly of Riccia fluitans.</title>
        <authorList>
            <person name="Paukszto L."/>
            <person name="Sawicki J."/>
            <person name="Karawczyk K."/>
            <person name="Piernik-Szablinska J."/>
            <person name="Szczecinska M."/>
            <person name="Mazdziarz M."/>
        </authorList>
    </citation>
    <scope>NUCLEOTIDE SEQUENCE [LARGE SCALE GENOMIC DNA]</scope>
    <source>
        <strain evidence="3">Rf_01</strain>
        <tissue evidence="3">Aerial parts of the thallus</tissue>
    </source>
</reference>
<dbReference type="AlphaFoldDB" id="A0ABD1Y998"/>
<protein>
    <submittedName>
        <fullName evidence="3">Uncharacterized protein</fullName>
    </submittedName>
</protein>
<dbReference type="InterPro" id="IPR036600">
    <property type="entry name" value="PAH_sf"/>
</dbReference>
<dbReference type="GO" id="GO:0005634">
    <property type="term" value="C:nucleus"/>
    <property type="evidence" value="ECO:0007669"/>
    <property type="project" value="UniProtKB-SubCell"/>
</dbReference>
<dbReference type="EMBL" id="JBHFFA010000006">
    <property type="protein sequence ID" value="KAL2623318.1"/>
    <property type="molecule type" value="Genomic_DNA"/>
</dbReference>
<evidence type="ECO:0000256" key="1">
    <source>
        <dbReference type="ARBA" id="ARBA00004123"/>
    </source>
</evidence>
<proteinExistence type="predicted"/>
<gene>
    <name evidence="3" type="ORF">R1flu_003523</name>
</gene>
<dbReference type="Proteomes" id="UP001605036">
    <property type="component" value="Unassembled WGS sequence"/>
</dbReference>
<evidence type="ECO:0000313" key="4">
    <source>
        <dbReference type="Proteomes" id="UP001605036"/>
    </source>
</evidence>
<evidence type="ECO:0000256" key="2">
    <source>
        <dbReference type="ARBA" id="ARBA00023242"/>
    </source>
</evidence>
<name>A0ABD1Y998_9MARC</name>
<accession>A0ABD1Y998</accession>
<sequence>MESTMDMIQRTLPGLGVLITRKFSWDLRQDLPTDKYLLFQKLQNDFQAGLINFAIMREIGCRILEDHPHLQRRFKRFLPCYEENKTYMEETLKLDGELFEEFWNLMRMYNAGQTSVTDYLDGVALVYKDHPEVVDEYQNSVAVDAMEFAQMVKETFVVKNQWNRFEEFVRLMDHLNTRGGRFAEYRLCFESLFGGDRDLVEEFNMFLLAHEQIPLLNHGYSDGDVQAGVGDAADTGTGGAAQGLPPGEDQSLSFNHAYCRIQAAIGDAVDIGGGELPPAGYQQREADSEQTRTLWYRGDEHIWESLLGECWN</sequence>
<keyword evidence="2" id="KW-0539">Nucleus</keyword>
<evidence type="ECO:0000313" key="3">
    <source>
        <dbReference type="EMBL" id="KAL2623318.1"/>
    </source>
</evidence>